<keyword evidence="8" id="KW-0723">Serine/threonine-protein kinase</keyword>
<dbReference type="Pfam" id="PF00069">
    <property type="entry name" value="Pkinase"/>
    <property type="match status" value="1"/>
</dbReference>
<evidence type="ECO:0000259" key="7">
    <source>
        <dbReference type="PROSITE" id="PS50011"/>
    </source>
</evidence>
<keyword evidence="1" id="KW-0808">Transferase</keyword>
<dbReference type="InterPro" id="IPR011009">
    <property type="entry name" value="Kinase-like_dom_sf"/>
</dbReference>
<dbReference type="AlphaFoldDB" id="A0A6P2D5G8"/>
<evidence type="ECO:0000256" key="4">
    <source>
        <dbReference type="ARBA" id="ARBA00022840"/>
    </source>
</evidence>
<dbReference type="GO" id="GO:0005524">
    <property type="term" value="F:ATP binding"/>
    <property type="evidence" value="ECO:0007669"/>
    <property type="project" value="UniProtKB-UniRule"/>
</dbReference>
<protein>
    <recommendedName>
        <fullName evidence="7">Protein kinase domain-containing protein</fullName>
    </recommendedName>
</protein>
<name>A0A6P2D5G8_9BACT</name>
<evidence type="ECO:0000256" key="1">
    <source>
        <dbReference type="ARBA" id="ARBA00022679"/>
    </source>
</evidence>
<keyword evidence="3 8" id="KW-0418">Kinase</keyword>
<dbReference type="InterPro" id="IPR000719">
    <property type="entry name" value="Prot_kinase_dom"/>
</dbReference>
<dbReference type="EMBL" id="LR593886">
    <property type="protein sequence ID" value="VTR94722.1"/>
    <property type="molecule type" value="Genomic_DNA"/>
</dbReference>
<dbReference type="Proteomes" id="UP000464178">
    <property type="component" value="Chromosome"/>
</dbReference>
<keyword evidence="4 5" id="KW-0067">ATP-binding</keyword>
<keyword evidence="6" id="KW-1133">Transmembrane helix</keyword>
<evidence type="ECO:0000313" key="9">
    <source>
        <dbReference type="Proteomes" id="UP000464178"/>
    </source>
</evidence>
<keyword evidence="6" id="KW-0812">Transmembrane</keyword>
<evidence type="ECO:0000256" key="5">
    <source>
        <dbReference type="PROSITE-ProRule" id="PRU10141"/>
    </source>
</evidence>
<dbReference type="KEGG" id="gms:SOIL9_29920"/>
<dbReference type="Gene3D" id="3.30.200.20">
    <property type="entry name" value="Phosphorylase Kinase, domain 1"/>
    <property type="match status" value="1"/>
</dbReference>
<feature type="domain" description="Protein kinase" evidence="7">
    <location>
        <begin position="74"/>
        <end position="339"/>
    </location>
</feature>
<keyword evidence="6" id="KW-0472">Membrane</keyword>
<keyword evidence="9" id="KW-1185">Reference proteome</keyword>
<dbReference type="PROSITE" id="PS50011">
    <property type="entry name" value="PROTEIN_KINASE_DOM"/>
    <property type="match status" value="1"/>
</dbReference>
<evidence type="ECO:0000256" key="6">
    <source>
        <dbReference type="SAM" id="Phobius"/>
    </source>
</evidence>
<accession>A0A6P2D5G8</accession>
<sequence>MAAIAPVSTADLLALIKRSNVLPTARLVALPGPESLSDDPRRAAAELVQKKFLTKFQSTQLLAGRYKGFRIGPYVVQDLLGRGGMGAVYLGQHLELNRKVAIKVLAPVRGEVQQLATERFLREARAAAALDHPNIVRVFDVARHNDTPYLVMEFVDGETLQETLDRDGSVPPEVAAEYIAQAASGLQHAHERGFIHRDIKPGNLIRDRFGVVKVLDMGLARSGSEEDKLTEVLDRGAVVGTADFISPEQAINAPNIDGRADIYSLGATLFTLLVGKTPFDGNTTQKLIQHQMKDAPAIADLKPDLPEGLPEIVTRMLAKKASDRYQTAAEVITALEPWAGHSSHVATGLSRTKVGQSSSRHSAVGWSSYGSSNRLRAVPLGAKPADSGELDLSNAGKATIALSGAETARSRTPVVVPVPVRDVPVEPVTVTPRRAGSGGMGLVVGLAFGMLVAGMLIGWLAFAR</sequence>
<dbReference type="InterPro" id="IPR017441">
    <property type="entry name" value="Protein_kinase_ATP_BS"/>
</dbReference>
<evidence type="ECO:0000313" key="8">
    <source>
        <dbReference type="EMBL" id="VTR94722.1"/>
    </source>
</evidence>
<dbReference type="Gene3D" id="1.10.510.10">
    <property type="entry name" value="Transferase(Phosphotransferase) domain 1"/>
    <property type="match status" value="1"/>
</dbReference>
<evidence type="ECO:0000256" key="3">
    <source>
        <dbReference type="ARBA" id="ARBA00022777"/>
    </source>
</evidence>
<keyword evidence="2 5" id="KW-0547">Nucleotide-binding</keyword>
<gene>
    <name evidence="8" type="ORF">SOIL9_29920</name>
</gene>
<dbReference type="RefSeq" id="WP_162669218.1">
    <property type="nucleotide sequence ID" value="NZ_LR593886.1"/>
</dbReference>
<dbReference type="PROSITE" id="PS00107">
    <property type="entry name" value="PROTEIN_KINASE_ATP"/>
    <property type="match status" value="1"/>
</dbReference>
<organism evidence="8 9">
    <name type="scientific">Gemmata massiliana</name>
    <dbReference type="NCBI Taxonomy" id="1210884"/>
    <lineage>
        <taxon>Bacteria</taxon>
        <taxon>Pseudomonadati</taxon>
        <taxon>Planctomycetota</taxon>
        <taxon>Planctomycetia</taxon>
        <taxon>Gemmatales</taxon>
        <taxon>Gemmataceae</taxon>
        <taxon>Gemmata</taxon>
    </lineage>
</organism>
<dbReference type="GO" id="GO:0004674">
    <property type="term" value="F:protein serine/threonine kinase activity"/>
    <property type="evidence" value="ECO:0007669"/>
    <property type="project" value="UniProtKB-KW"/>
</dbReference>
<dbReference type="SUPFAM" id="SSF56112">
    <property type="entry name" value="Protein kinase-like (PK-like)"/>
    <property type="match status" value="1"/>
</dbReference>
<dbReference type="PANTHER" id="PTHR43289">
    <property type="entry name" value="MITOGEN-ACTIVATED PROTEIN KINASE KINASE KINASE 20-RELATED"/>
    <property type="match status" value="1"/>
</dbReference>
<proteinExistence type="predicted"/>
<dbReference type="SMART" id="SM00220">
    <property type="entry name" value="S_TKc"/>
    <property type="match status" value="1"/>
</dbReference>
<evidence type="ECO:0000256" key="2">
    <source>
        <dbReference type="ARBA" id="ARBA00022741"/>
    </source>
</evidence>
<dbReference type="PANTHER" id="PTHR43289:SF6">
    <property type="entry name" value="SERINE_THREONINE-PROTEIN KINASE NEKL-3"/>
    <property type="match status" value="1"/>
</dbReference>
<dbReference type="CDD" id="cd14014">
    <property type="entry name" value="STKc_PknB_like"/>
    <property type="match status" value="1"/>
</dbReference>
<reference evidence="8 9" key="1">
    <citation type="submission" date="2019-05" db="EMBL/GenBank/DDBJ databases">
        <authorList>
            <consortium name="Science for Life Laboratories"/>
        </authorList>
    </citation>
    <scope>NUCLEOTIDE SEQUENCE [LARGE SCALE GENOMIC DNA]</scope>
    <source>
        <strain evidence="8">Soil9</strain>
    </source>
</reference>
<feature type="binding site" evidence="5">
    <location>
        <position position="103"/>
    </location>
    <ligand>
        <name>ATP</name>
        <dbReference type="ChEBI" id="CHEBI:30616"/>
    </ligand>
</feature>
<feature type="transmembrane region" description="Helical" evidence="6">
    <location>
        <begin position="439"/>
        <end position="462"/>
    </location>
</feature>